<sequence>MVNQIKRRIKAASWEAMDWTKSNSQIAAETGKAYDTVAKRRVALGKSGMALQRSPRKDLKQLIARLQTPEMREKSKANQPLATQAAKASPKAGRGIDNVHAEDWHLLSPTGDSYKVRNLYEFVRANAHLFPPADVVWKRQGGARGTGGEYCNATAGILNIKGGKAKSWKGWRMV</sequence>
<protein>
    <submittedName>
        <fullName evidence="2">Uncharacterized protein</fullName>
    </submittedName>
</protein>
<gene>
    <name evidence="2" type="ORF">AXE65_10815</name>
</gene>
<accession>A0A139SX39</accession>
<evidence type="ECO:0000313" key="3">
    <source>
        <dbReference type="Proteomes" id="UP000072660"/>
    </source>
</evidence>
<feature type="region of interest" description="Disordered" evidence="1">
    <location>
        <begin position="69"/>
        <end position="94"/>
    </location>
</feature>
<evidence type="ECO:0000313" key="2">
    <source>
        <dbReference type="EMBL" id="KXU39010.1"/>
    </source>
</evidence>
<organism evidence="2 3">
    <name type="scientific">Ventosimonas gracilis</name>
    <dbReference type="NCBI Taxonomy" id="1680762"/>
    <lineage>
        <taxon>Bacteria</taxon>
        <taxon>Pseudomonadati</taxon>
        <taxon>Pseudomonadota</taxon>
        <taxon>Gammaproteobacteria</taxon>
        <taxon>Pseudomonadales</taxon>
        <taxon>Ventosimonadaceae</taxon>
        <taxon>Ventosimonas</taxon>
    </lineage>
</organism>
<proteinExistence type="predicted"/>
<comment type="caution">
    <text evidence="2">The sequence shown here is derived from an EMBL/GenBank/DDBJ whole genome shotgun (WGS) entry which is preliminary data.</text>
</comment>
<dbReference type="OrthoDB" id="7063352at2"/>
<keyword evidence="3" id="KW-1185">Reference proteome</keyword>
<reference evidence="2 3" key="1">
    <citation type="submission" date="2016-02" db="EMBL/GenBank/DDBJ databases">
        <authorList>
            <person name="Wen L."/>
            <person name="He K."/>
            <person name="Yang H."/>
        </authorList>
    </citation>
    <scope>NUCLEOTIDE SEQUENCE [LARGE SCALE GENOMIC DNA]</scope>
    <source>
        <strain evidence="2 3">CV58</strain>
    </source>
</reference>
<name>A0A139SX39_9GAMM</name>
<dbReference type="EMBL" id="LSZO01000056">
    <property type="protein sequence ID" value="KXU39010.1"/>
    <property type="molecule type" value="Genomic_DNA"/>
</dbReference>
<dbReference type="Proteomes" id="UP000072660">
    <property type="component" value="Unassembled WGS sequence"/>
</dbReference>
<dbReference type="AlphaFoldDB" id="A0A139SX39"/>
<evidence type="ECO:0000256" key="1">
    <source>
        <dbReference type="SAM" id="MobiDB-lite"/>
    </source>
</evidence>